<dbReference type="Pfam" id="PF00501">
    <property type="entry name" value="AMP-binding"/>
    <property type="match status" value="1"/>
</dbReference>
<dbReference type="Pfam" id="PF13193">
    <property type="entry name" value="AMP-binding_C"/>
    <property type="match status" value="1"/>
</dbReference>
<dbReference type="AlphaFoldDB" id="M0B320"/>
<keyword evidence="3" id="KW-0436">Ligase</keyword>
<dbReference type="InterPro" id="IPR042099">
    <property type="entry name" value="ANL_N_sf"/>
</dbReference>
<comment type="caution">
    <text evidence="3">The sequence shown here is derived from an EMBL/GenBank/DDBJ whole genome shotgun (WGS) entry which is preliminary data.</text>
</comment>
<dbReference type="InterPro" id="IPR000873">
    <property type="entry name" value="AMP-dep_synth/lig_dom"/>
</dbReference>
<keyword evidence="4" id="KW-1185">Reference proteome</keyword>
<dbReference type="PANTHER" id="PTHR43767:SF1">
    <property type="entry name" value="NONRIBOSOMAL PEPTIDE SYNTHASE PES1 (EUROFUNG)-RELATED"/>
    <property type="match status" value="1"/>
</dbReference>
<name>M0B320_NATA1</name>
<evidence type="ECO:0000313" key="3">
    <source>
        <dbReference type="EMBL" id="ELZ05195.1"/>
    </source>
</evidence>
<dbReference type="Proteomes" id="UP000011554">
    <property type="component" value="Unassembled WGS sequence"/>
</dbReference>
<dbReference type="InterPro" id="IPR025110">
    <property type="entry name" value="AMP-bd_C"/>
</dbReference>
<dbReference type="RefSeq" id="WP_006107345.1">
    <property type="nucleotide sequence ID" value="NZ_AOIO01000009.1"/>
</dbReference>
<dbReference type="PROSITE" id="PS00455">
    <property type="entry name" value="AMP_BINDING"/>
    <property type="match status" value="1"/>
</dbReference>
<dbReference type="Gene3D" id="3.30.300.30">
    <property type="match status" value="1"/>
</dbReference>
<feature type="domain" description="AMP-dependent synthetase/ligase" evidence="1">
    <location>
        <begin position="9"/>
        <end position="376"/>
    </location>
</feature>
<dbReference type="eggNOG" id="arCOG00856">
    <property type="taxonomic scope" value="Archaea"/>
</dbReference>
<dbReference type="SUPFAM" id="SSF56801">
    <property type="entry name" value="Acetyl-CoA synthetase-like"/>
    <property type="match status" value="1"/>
</dbReference>
<feature type="domain" description="AMP-binding enzyme C-terminal" evidence="2">
    <location>
        <begin position="427"/>
        <end position="502"/>
    </location>
</feature>
<sequence length="517" mass="56290">MNQNLRDAFERTVRCHSSTTAIVTEDGQSQTYGELDDRTTRLANALAERAPGRRLATLAVNGPTAIEAMLASQKRGVGNVQLPFRESPGALASMLEPTDAGVLLFDDANAETALSVLDRVPFERAIHAGEKSIERDGVLDYDVLLSDASTEPVEPQPEGEHGVFYTSGTTSTPKAVLFDQEQLWYGSTQVVMEMGIEQTDTALVTTPWYHMVTSDAWILPHIQAGAAMVVQSDFDPDEALQLIEEHDVTGMLAVPTQLHALADTQADAGYDIETLSYIRTGGSIVTDGLIEKAAEYLTEGVYNTYGLTEGGPNLTFAHPSAQEDHPGTIGTESFTCELRVVEAAEPGEDPDPTATVDPGETGEILMRNPGMCDGYLDRPEETDRLLVDGWLRTGDCATVDEDGYLYIVGRVDNMIVSGGENVYPEDVEGVVETHDSIDEAVVVGVEDERWGHRVGCVIYTESADVDVDDLDQFCKDHDRLANFKRPREYAVATEPLPRTDTGTVERETVSTEFFGGE</sequence>
<evidence type="ECO:0000313" key="4">
    <source>
        <dbReference type="Proteomes" id="UP000011554"/>
    </source>
</evidence>
<accession>M0B320</accession>
<evidence type="ECO:0000259" key="2">
    <source>
        <dbReference type="Pfam" id="PF13193"/>
    </source>
</evidence>
<dbReference type="OrthoDB" id="193284at2157"/>
<dbReference type="InterPro" id="IPR045851">
    <property type="entry name" value="AMP-bd_C_sf"/>
</dbReference>
<reference evidence="3 4" key="1">
    <citation type="journal article" date="2014" name="PLoS Genet.">
        <title>Phylogenetically driven sequencing of extremely halophilic archaea reveals strategies for static and dynamic osmo-response.</title>
        <authorList>
            <person name="Becker E.A."/>
            <person name="Seitzer P.M."/>
            <person name="Tritt A."/>
            <person name="Larsen D."/>
            <person name="Krusor M."/>
            <person name="Yao A.I."/>
            <person name="Wu D."/>
            <person name="Madern D."/>
            <person name="Eisen J.A."/>
            <person name="Darling A.E."/>
            <person name="Facciotti M.T."/>
        </authorList>
    </citation>
    <scope>NUCLEOTIDE SEQUENCE [LARGE SCALE GENOMIC DNA]</scope>
    <source>
        <strain evidence="3 4">DSM 12278</strain>
    </source>
</reference>
<evidence type="ECO:0000259" key="1">
    <source>
        <dbReference type="Pfam" id="PF00501"/>
    </source>
</evidence>
<dbReference type="Gene3D" id="3.40.50.12780">
    <property type="entry name" value="N-terminal domain of ligase-like"/>
    <property type="match status" value="1"/>
</dbReference>
<dbReference type="InterPro" id="IPR050237">
    <property type="entry name" value="ATP-dep_AMP-bd_enzyme"/>
</dbReference>
<dbReference type="STRING" id="29540.C481_02717"/>
<dbReference type="EMBL" id="AOIO01000009">
    <property type="protein sequence ID" value="ELZ05195.1"/>
    <property type="molecule type" value="Genomic_DNA"/>
</dbReference>
<dbReference type="PANTHER" id="PTHR43767">
    <property type="entry name" value="LONG-CHAIN-FATTY-ACID--COA LIGASE"/>
    <property type="match status" value="1"/>
</dbReference>
<dbReference type="InterPro" id="IPR020845">
    <property type="entry name" value="AMP-binding_CS"/>
</dbReference>
<protein>
    <submittedName>
        <fullName evidence="3">Long-chain-fatty-acid--CoA ligase</fullName>
    </submittedName>
</protein>
<dbReference type="PATRIC" id="fig|29540.5.peg.561"/>
<dbReference type="GO" id="GO:0016878">
    <property type="term" value="F:acid-thiol ligase activity"/>
    <property type="evidence" value="ECO:0007669"/>
    <property type="project" value="UniProtKB-ARBA"/>
</dbReference>
<organism evidence="3 4">
    <name type="scientific">Natrialba asiatica (strain ATCC 700177 / DSM 12278 / JCM 9576 / FERM P-10747 / NBRC 102637 / 172P1)</name>
    <dbReference type="NCBI Taxonomy" id="29540"/>
    <lineage>
        <taxon>Archaea</taxon>
        <taxon>Methanobacteriati</taxon>
        <taxon>Methanobacteriota</taxon>
        <taxon>Stenosarchaea group</taxon>
        <taxon>Halobacteria</taxon>
        <taxon>Halobacteriales</taxon>
        <taxon>Natrialbaceae</taxon>
        <taxon>Natrialba</taxon>
    </lineage>
</organism>
<proteinExistence type="predicted"/>
<gene>
    <name evidence="3" type="ORF">C481_02717</name>
</gene>